<evidence type="ECO:0000256" key="1">
    <source>
        <dbReference type="SAM" id="SignalP"/>
    </source>
</evidence>
<evidence type="ECO:0000313" key="3">
    <source>
        <dbReference type="Proteomes" id="UP000009096"/>
    </source>
</evidence>
<keyword evidence="3" id="KW-1185">Reference proteome</keyword>
<dbReference type="AlphaFoldDB" id="W7MVH1"/>
<dbReference type="RefSeq" id="XP_018761422.1">
    <property type="nucleotide sequence ID" value="XM_018906731.1"/>
</dbReference>
<accession>W7MVH1</accession>
<dbReference type="VEuPathDB" id="FungiDB:FVEG_17478"/>
<dbReference type="EMBL" id="CM000583">
    <property type="protein sequence ID" value="EWG55231.1"/>
    <property type="molecule type" value="Genomic_DNA"/>
</dbReference>
<dbReference type="GeneID" id="30074354"/>
<keyword evidence="1" id="KW-0732">Signal</keyword>
<name>W7MVH1_GIBM7</name>
<proteinExistence type="predicted"/>
<dbReference type="Proteomes" id="UP000009096">
    <property type="component" value="Chromosome 6"/>
</dbReference>
<reference evidence="2 3" key="1">
    <citation type="journal article" date="2010" name="Nature">
        <title>Comparative genomics reveals mobile pathogenicity chromosomes in Fusarium.</title>
        <authorList>
            <person name="Ma L.J."/>
            <person name="van der Does H.C."/>
            <person name="Borkovich K.A."/>
            <person name="Coleman J.J."/>
            <person name="Daboussi M.J."/>
            <person name="Di Pietro A."/>
            <person name="Dufresne M."/>
            <person name="Freitag M."/>
            <person name="Grabherr M."/>
            <person name="Henrissat B."/>
            <person name="Houterman P.M."/>
            <person name="Kang S."/>
            <person name="Shim W.B."/>
            <person name="Woloshuk C."/>
            <person name="Xie X."/>
            <person name="Xu J.R."/>
            <person name="Antoniw J."/>
            <person name="Baker S.E."/>
            <person name="Bluhm B.H."/>
            <person name="Breakspear A."/>
            <person name="Brown D.W."/>
            <person name="Butchko R.A."/>
            <person name="Chapman S."/>
            <person name="Coulson R."/>
            <person name="Coutinho P.M."/>
            <person name="Danchin E.G."/>
            <person name="Diener A."/>
            <person name="Gale L.R."/>
            <person name="Gardiner D.M."/>
            <person name="Goff S."/>
            <person name="Hammond-Kosack K.E."/>
            <person name="Hilburn K."/>
            <person name="Hua-Van A."/>
            <person name="Jonkers W."/>
            <person name="Kazan K."/>
            <person name="Kodira C.D."/>
            <person name="Koehrsen M."/>
            <person name="Kumar L."/>
            <person name="Lee Y.H."/>
            <person name="Li L."/>
            <person name="Manners J.M."/>
            <person name="Miranda-Saavedra D."/>
            <person name="Mukherjee M."/>
            <person name="Park G."/>
            <person name="Park J."/>
            <person name="Park S.Y."/>
            <person name="Proctor R.H."/>
            <person name="Regev A."/>
            <person name="Ruiz-Roldan M.C."/>
            <person name="Sain D."/>
            <person name="Sakthikumar S."/>
            <person name="Sykes S."/>
            <person name="Schwartz D.C."/>
            <person name="Turgeon B.G."/>
            <person name="Wapinski I."/>
            <person name="Yoder O."/>
            <person name="Young S."/>
            <person name="Zeng Q."/>
            <person name="Zhou S."/>
            <person name="Galagan J."/>
            <person name="Cuomo C.A."/>
            <person name="Kistler H.C."/>
            <person name="Rep M."/>
        </authorList>
    </citation>
    <scope>NUCLEOTIDE SEQUENCE [LARGE SCALE GENOMIC DNA]</scope>
    <source>
        <strain evidence="3">M3125 / FGSC 7600</strain>
    </source>
</reference>
<feature type="chain" id="PRO_5004896914" evidence="1">
    <location>
        <begin position="19"/>
        <end position="70"/>
    </location>
</feature>
<evidence type="ECO:0000313" key="2">
    <source>
        <dbReference type="EMBL" id="EWG55231.1"/>
    </source>
</evidence>
<dbReference type="OrthoDB" id="5233033at2759"/>
<dbReference type="KEGG" id="fvr:FVEG_17478"/>
<protein>
    <submittedName>
        <fullName evidence="2">Uncharacterized protein</fullName>
    </submittedName>
</protein>
<feature type="signal peptide" evidence="1">
    <location>
        <begin position="1"/>
        <end position="18"/>
    </location>
</feature>
<gene>
    <name evidence="2" type="ORF">FVEG_17478</name>
</gene>
<dbReference type="EMBL" id="DS022263">
    <property type="protein sequence ID" value="EWG55231.1"/>
    <property type="molecule type" value="Genomic_DNA"/>
</dbReference>
<organism evidence="2 3">
    <name type="scientific">Gibberella moniliformis (strain M3125 / FGSC 7600)</name>
    <name type="common">Maize ear and stalk rot fungus</name>
    <name type="synonym">Fusarium verticillioides</name>
    <dbReference type="NCBI Taxonomy" id="334819"/>
    <lineage>
        <taxon>Eukaryota</taxon>
        <taxon>Fungi</taxon>
        <taxon>Dikarya</taxon>
        <taxon>Ascomycota</taxon>
        <taxon>Pezizomycotina</taxon>
        <taxon>Sordariomycetes</taxon>
        <taxon>Hypocreomycetidae</taxon>
        <taxon>Hypocreales</taxon>
        <taxon>Nectriaceae</taxon>
        <taxon>Fusarium</taxon>
        <taxon>Fusarium fujikuroi species complex</taxon>
    </lineage>
</organism>
<sequence length="70" mass="7556">MKFTTILFPLSLLGLSQAAAIQMSLLGVYYNNYNCDDGVIIDILTRADPEGCLQPQLEVTGVASFRGQCG</sequence>